<evidence type="ECO:0000313" key="2">
    <source>
        <dbReference type="EMBL" id="CAF0746465.1"/>
    </source>
</evidence>
<evidence type="ECO:0000313" key="3">
    <source>
        <dbReference type="EMBL" id="CAF3525301.1"/>
    </source>
</evidence>
<comment type="caution">
    <text evidence="2">The sequence shown here is derived from an EMBL/GenBank/DDBJ whole genome shotgun (WGS) entry which is preliminary data.</text>
</comment>
<dbReference type="AlphaFoldDB" id="A0A813P210"/>
<dbReference type="Proteomes" id="UP000663829">
    <property type="component" value="Unassembled WGS sequence"/>
</dbReference>
<organism evidence="2 4">
    <name type="scientific">Didymodactylos carnosus</name>
    <dbReference type="NCBI Taxonomy" id="1234261"/>
    <lineage>
        <taxon>Eukaryota</taxon>
        <taxon>Metazoa</taxon>
        <taxon>Spiralia</taxon>
        <taxon>Gnathifera</taxon>
        <taxon>Rotifera</taxon>
        <taxon>Eurotatoria</taxon>
        <taxon>Bdelloidea</taxon>
        <taxon>Philodinida</taxon>
        <taxon>Philodinidae</taxon>
        <taxon>Didymodactylos</taxon>
    </lineage>
</organism>
<feature type="coiled-coil region" evidence="1">
    <location>
        <begin position="12"/>
        <end position="46"/>
    </location>
</feature>
<gene>
    <name evidence="2" type="ORF">GPM918_LOCUS569</name>
    <name evidence="3" type="ORF">SRO942_LOCUS570</name>
</gene>
<reference evidence="2" key="1">
    <citation type="submission" date="2021-02" db="EMBL/GenBank/DDBJ databases">
        <authorList>
            <person name="Nowell W R."/>
        </authorList>
    </citation>
    <scope>NUCLEOTIDE SEQUENCE</scope>
</reference>
<accession>A0A813P210</accession>
<dbReference type="EMBL" id="CAJOBC010000046">
    <property type="protein sequence ID" value="CAF3525301.1"/>
    <property type="molecule type" value="Genomic_DNA"/>
</dbReference>
<proteinExistence type="predicted"/>
<dbReference type="Proteomes" id="UP000681722">
    <property type="component" value="Unassembled WGS sequence"/>
</dbReference>
<evidence type="ECO:0000256" key="1">
    <source>
        <dbReference type="SAM" id="Coils"/>
    </source>
</evidence>
<protein>
    <submittedName>
        <fullName evidence="2">Uncharacterized protein</fullName>
    </submittedName>
</protein>
<feature type="coiled-coil region" evidence="1">
    <location>
        <begin position="98"/>
        <end position="219"/>
    </location>
</feature>
<dbReference type="OrthoDB" id="9986859at2759"/>
<dbReference type="EMBL" id="CAJNOQ010000046">
    <property type="protein sequence ID" value="CAF0746465.1"/>
    <property type="molecule type" value="Genomic_DNA"/>
</dbReference>
<keyword evidence="1" id="KW-0175">Coiled coil</keyword>
<keyword evidence="4" id="KW-1185">Reference proteome</keyword>
<name>A0A813P210_9BILA</name>
<sequence>MDFPSMPPIHMCAFLTAENEHLKEKINNLKQRNSQLQQSLNEQHHHDEIDSINKRLIQRNISCQTSAPWPSPQTIASTCGCSQPKLVSDDQLRLNRLLTAQNELLKKYETEIKLLNDQRTSKNEVVLNQHHYEMRLREYEQRLRYCDEQLKHKQQLERKLQFIEHKCNKYEKRFNRMKQELSVLDDGFFEEVEDLKFALQQATNLNNEYEKTVQTLTERLGISYPLTK</sequence>
<evidence type="ECO:0000313" key="4">
    <source>
        <dbReference type="Proteomes" id="UP000663829"/>
    </source>
</evidence>